<evidence type="ECO:0000313" key="4">
    <source>
        <dbReference type="Proteomes" id="UP000228987"/>
    </source>
</evidence>
<gene>
    <name evidence="3" type="ORF">COA71_06645</name>
</gene>
<name>A0A2A5CCW3_9GAMM</name>
<dbReference type="PANTHER" id="PTHR37315:SF1">
    <property type="entry name" value="UPF0311 PROTEIN BLR7842"/>
    <property type="match status" value="1"/>
</dbReference>
<organism evidence="3 4">
    <name type="scientific">SAR86 cluster bacterium</name>
    <dbReference type="NCBI Taxonomy" id="2030880"/>
    <lineage>
        <taxon>Bacteria</taxon>
        <taxon>Pseudomonadati</taxon>
        <taxon>Pseudomonadota</taxon>
        <taxon>Gammaproteobacteria</taxon>
        <taxon>SAR86 cluster</taxon>
    </lineage>
</organism>
<dbReference type="InterPro" id="IPR020915">
    <property type="entry name" value="UPF0311"/>
</dbReference>
<dbReference type="HAMAP" id="MF_00775">
    <property type="entry name" value="UPF0311"/>
    <property type="match status" value="1"/>
</dbReference>
<feature type="signal peptide" evidence="2">
    <location>
        <begin position="1"/>
        <end position="33"/>
    </location>
</feature>
<proteinExistence type="inferred from homology"/>
<feature type="chain" id="PRO_5011997756" description="UPF0311 protein COA71_06645" evidence="2">
    <location>
        <begin position="34"/>
        <end position="171"/>
    </location>
</feature>
<evidence type="ECO:0000256" key="2">
    <source>
        <dbReference type="SAM" id="SignalP"/>
    </source>
</evidence>
<sequence length="171" mass="18480">MINGNKKLSLRNFAAVVFTIVALITGASASAQTAETSLESEFLMNMVLQLGGEQVDAGHTNIAPLGGGTFSGPGFRGTVLPGGADWMTQVSGHSSLDVRITLMTDDGEYIYLTYTGIMYQSDAGVYWKITPNFQTASEKYDWLNHIVTVGQGYLEGGDFANGIFYDIFRIL</sequence>
<dbReference type="Pfam" id="PF11578">
    <property type="entry name" value="DUF3237"/>
    <property type="match status" value="1"/>
</dbReference>
<dbReference type="AlphaFoldDB" id="A0A2A5CCW3"/>
<dbReference type="PANTHER" id="PTHR37315">
    <property type="entry name" value="UPF0311 PROTEIN BLR7842"/>
    <property type="match status" value="1"/>
</dbReference>
<reference evidence="4" key="1">
    <citation type="submission" date="2017-08" db="EMBL/GenBank/DDBJ databases">
        <title>A dynamic microbial community with high functional redundancy inhabits the cold, oxic subseafloor aquifer.</title>
        <authorList>
            <person name="Tully B.J."/>
            <person name="Wheat C.G."/>
            <person name="Glazer B.T."/>
            <person name="Huber J.A."/>
        </authorList>
    </citation>
    <scope>NUCLEOTIDE SEQUENCE [LARGE SCALE GENOMIC DNA]</scope>
</reference>
<evidence type="ECO:0000313" key="3">
    <source>
        <dbReference type="EMBL" id="PCJ41687.1"/>
    </source>
</evidence>
<comment type="similarity">
    <text evidence="1">Belongs to the UPF0311 family.</text>
</comment>
<dbReference type="Proteomes" id="UP000228987">
    <property type="component" value="Unassembled WGS sequence"/>
</dbReference>
<dbReference type="Gene3D" id="2.40.160.20">
    <property type="match status" value="1"/>
</dbReference>
<evidence type="ECO:0000256" key="1">
    <source>
        <dbReference type="HAMAP-Rule" id="MF_00775"/>
    </source>
</evidence>
<comment type="caution">
    <text evidence="3">The sequence shown here is derived from an EMBL/GenBank/DDBJ whole genome shotgun (WGS) entry which is preliminary data.</text>
</comment>
<dbReference type="EMBL" id="NVWI01000004">
    <property type="protein sequence ID" value="PCJ41687.1"/>
    <property type="molecule type" value="Genomic_DNA"/>
</dbReference>
<accession>A0A2A5CCW3</accession>
<protein>
    <recommendedName>
        <fullName evidence="1">UPF0311 protein COA71_06645</fullName>
    </recommendedName>
</protein>
<keyword evidence="2" id="KW-0732">Signal</keyword>